<accession>A0ABQ3G3H6</accession>
<keyword evidence="2" id="KW-1185">Reference proteome</keyword>
<protein>
    <submittedName>
        <fullName evidence="1">Uncharacterized protein</fullName>
    </submittedName>
</protein>
<organism evidence="1 2">
    <name type="scientific">Pseudorhodoferax aquiterrae</name>
    <dbReference type="NCBI Taxonomy" id="747304"/>
    <lineage>
        <taxon>Bacteria</taxon>
        <taxon>Pseudomonadati</taxon>
        <taxon>Pseudomonadota</taxon>
        <taxon>Betaproteobacteria</taxon>
        <taxon>Burkholderiales</taxon>
        <taxon>Comamonadaceae</taxon>
    </lineage>
</organism>
<comment type="caution">
    <text evidence="1">The sequence shown here is derived from an EMBL/GenBank/DDBJ whole genome shotgun (WGS) entry which is preliminary data.</text>
</comment>
<name>A0ABQ3G3H6_9BURK</name>
<dbReference type="EMBL" id="BMYK01000008">
    <property type="protein sequence ID" value="GHC85411.1"/>
    <property type="molecule type" value="Genomic_DNA"/>
</dbReference>
<dbReference type="Proteomes" id="UP000626210">
    <property type="component" value="Unassembled WGS sequence"/>
</dbReference>
<sequence length="46" mass="4916">MERALRIGGDPALAGDAPLLVATRAARAYGMFKNKEDGLVRAVFEP</sequence>
<reference evidence="2" key="1">
    <citation type="journal article" date="2019" name="Int. J. Syst. Evol. Microbiol.">
        <title>The Global Catalogue of Microorganisms (GCM) 10K type strain sequencing project: providing services to taxonomists for standard genome sequencing and annotation.</title>
        <authorList>
            <consortium name="The Broad Institute Genomics Platform"/>
            <consortium name="The Broad Institute Genome Sequencing Center for Infectious Disease"/>
            <person name="Wu L."/>
            <person name="Ma J."/>
        </authorList>
    </citation>
    <scope>NUCLEOTIDE SEQUENCE [LARGE SCALE GENOMIC DNA]</scope>
    <source>
        <strain evidence="2">KCTC 23314</strain>
    </source>
</reference>
<gene>
    <name evidence="1" type="ORF">GCM10007320_30380</name>
</gene>
<evidence type="ECO:0000313" key="1">
    <source>
        <dbReference type="EMBL" id="GHC85411.1"/>
    </source>
</evidence>
<proteinExistence type="predicted"/>
<evidence type="ECO:0000313" key="2">
    <source>
        <dbReference type="Proteomes" id="UP000626210"/>
    </source>
</evidence>